<proteinExistence type="predicted"/>
<dbReference type="RefSeq" id="WP_148752304.1">
    <property type="nucleotide sequence ID" value="NZ_VSSR01000027.1"/>
</dbReference>
<gene>
    <name evidence="1" type="ORF">FXB38_18165</name>
</gene>
<accession>A0A5S4WQI4</accession>
<dbReference type="AlphaFoldDB" id="A0A5S4WQI4"/>
<evidence type="ECO:0000313" key="1">
    <source>
        <dbReference type="EMBL" id="TYL83621.1"/>
    </source>
</evidence>
<name>A0A5S4WQI4_9BRAD</name>
<evidence type="ECO:0008006" key="3">
    <source>
        <dbReference type="Google" id="ProtNLM"/>
    </source>
</evidence>
<dbReference type="Gene3D" id="3.30.420.280">
    <property type="match status" value="1"/>
</dbReference>
<dbReference type="Proteomes" id="UP000324853">
    <property type="component" value="Unassembled WGS sequence"/>
</dbReference>
<protein>
    <recommendedName>
        <fullName evidence="3">Terminase</fullName>
    </recommendedName>
</protein>
<dbReference type="InterPro" id="IPR027417">
    <property type="entry name" value="P-loop_NTPase"/>
</dbReference>
<evidence type="ECO:0000313" key="2">
    <source>
        <dbReference type="Proteomes" id="UP000324853"/>
    </source>
</evidence>
<dbReference type="EMBL" id="VSSR01000027">
    <property type="protein sequence ID" value="TYL83621.1"/>
    <property type="molecule type" value="Genomic_DNA"/>
</dbReference>
<dbReference type="Gene3D" id="3.40.50.300">
    <property type="entry name" value="P-loop containing nucleotide triphosphate hydrolases"/>
    <property type="match status" value="1"/>
</dbReference>
<organism evidence="1 2">
    <name type="scientific">Bradyrhizobium cytisi</name>
    <dbReference type="NCBI Taxonomy" id="515489"/>
    <lineage>
        <taxon>Bacteria</taxon>
        <taxon>Pseudomonadati</taxon>
        <taxon>Pseudomonadota</taxon>
        <taxon>Alphaproteobacteria</taxon>
        <taxon>Hyphomicrobiales</taxon>
        <taxon>Nitrobacteraceae</taxon>
        <taxon>Bradyrhizobium</taxon>
    </lineage>
</organism>
<dbReference type="OrthoDB" id="5440754at2"/>
<sequence>MIRSTLELTAIAAERARRGPAVIKKDAHGRELYEPDGPVLTKFLMSDNKIDIIQGPIGSGKTNAMFRRLGRHAMQQAKSPRDGLRKTRWLVARNTFPELKRTTLPTWRQVWPPALYGDVKMGSPPRHEIAFGDVRIQVDFLALDDEEDIKKLRSAEYTGACVHECQYASLELFREIRSRTNRFPAESDGGATWHGVLADANAPDEDHWLALMTGQVDMPESMTLEERRAHQWPSHWGFLKQAAATVKILDARGEFIRHEINLDAENLRWLASDYYLDLLDGNSADWINNRLGNETVLVVDGSPVWPMFRRDFHVSRDPLRPVPGHDVMVWLDFGRVFPAALFAQEINGRINVQHEILGFNEGATIFAPKVKRFLEQHYQDCTFRCVGDPKGRDKGQATEQSAYDVFKFNGMPVTPAPVKANDISTRLEAVAYALNDNPSGINRLVISPLCRTLIVGMAGRYHLVREDDGELRPKKDKYSNLCDCLQYGCLSLGEGRRMAGLKPTNDLKPVNAWNRRNKSMRRVSA</sequence>
<reference evidence="1 2" key="1">
    <citation type="submission" date="2019-08" db="EMBL/GenBank/DDBJ databases">
        <title>Bradyrhizobium hipponensis sp. nov., a rhizobium isolated from a Lupinus angustifolius root nodule in Tunisia.</title>
        <authorList>
            <person name="Off K."/>
            <person name="Rejili M."/>
            <person name="Mars M."/>
            <person name="Brachmann A."/>
            <person name="Marin M."/>
        </authorList>
    </citation>
    <scope>NUCLEOTIDE SEQUENCE [LARGE SCALE GENOMIC DNA]</scope>
    <source>
        <strain evidence="1 2">CTAW11</strain>
    </source>
</reference>
<comment type="caution">
    <text evidence="1">The sequence shown here is derived from an EMBL/GenBank/DDBJ whole genome shotgun (WGS) entry which is preliminary data.</text>
</comment>
<keyword evidence="2" id="KW-1185">Reference proteome</keyword>